<feature type="region of interest" description="Disordered" evidence="1">
    <location>
        <begin position="141"/>
        <end position="171"/>
    </location>
</feature>
<comment type="caution">
    <text evidence="2">The sequence shown here is derived from an EMBL/GenBank/DDBJ whole genome shotgun (WGS) entry which is preliminary data.</text>
</comment>
<name>A0AA41Z2Q8_9HYPH</name>
<dbReference type="Proteomes" id="UP001165667">
    <property type="component" value="Unassembled WGS sequence"/>
</dbReference>
<dbReference type="EMBL" id="JAMOIM010000035">
    <property type="protein sequence ID" value="MCW6511902.1"/>
    <property type="molecule type" value="Genomic_DNA"/>
</dbReference>
<evidence type="ECO:0000256" key="1">
    <source>
        <dbReference type="SAM" id="MobiDB-lite"/>
    </source>
</evidence>
<protein>
    <submittedName>
        <fullName evidence="2">Uncharacterized protein</fullName>
    </submittedName>
</protein>
<gene>
    <name evidence="2" type="ORF">M8523_28495</name>
</gene>
<organism evidence="2 3">
    <name type="scientific">Lichenifustis flavocetrariae</name>
    <dbReference type="NCBI Taxonomy" id="2949735"/>
    <lineage>
        <taxon>Bacteria</taxon>
        <taxon>Pseudomonadati</taxon>
        <taxon>Pseudomonadota</taxon>
        <taxon>Alphaproteobacteria</taxon>
        <taxon>Hyphomicrobiales</taxon>
        <taxon>Lichenihabitantaceae</taxon>
        <taxon>Lichenifustis</taxon>
    </lineage>
</organism>
<accession>A0AA41Z2Q8</accession>
<dbReference type="AlphaFoldDB" id="A0AA41Z2Q8"/>
<keyword evidence="3" id="KW-1185">Reference proteome</keyword>
<evidence type="ECO:0000313" key="3">
    <source>
        <dbReference type="Proteomes" id="UP001165667"/>
    </source>
</evidence>
<sequence length="171" mass="17660">MARPAAFASLPPSLNPFLYSGVGTELNGSELTVLSILARLGFDPWIEAGRLVTLPKAVAASWFAERISQMPLTAPALAGAAETASRLVALLPADAQVIRVGSKSEAAGQVDAARTPHWAMLLMVLCALALGAVASSHSPAAQTTSARSEPIHLDAIKPQDGTGVTTPVNRD</sequence>
<reference evidence="2" key="1">
    <citation type="submission" date="2022-05" db="EMBL/GenBank/DDBJ databases">
        <authorList>
            <person name="Pankratov T."/>
        </authorList>
    </citation>
    <scope>NUCLEOTIDE SEQUENCE</scope>
    <source>
        <strain evidence="2">BP6-180914</strain>
    </source>
</reference>
<proteinExistence type="predicted"/>
<feature type="compositionally biased region" description="Polar residues" evidence="1">
    <location>
        <begin position="162"/>
        <end position="171"/>
    </location>
</feature>
<evidence type="ECO:0000313" key="2">
    <source>
        <dbReference type="EMBL" id="MCW6511902.1"/>
    </source>
</evidence>
<dbReference type="RefSeq" id="WP_282588278.1">
    <property type="nucleotide sequence ID" value="NZ_JAMOIM010000035.1"/>
</dbReference>